<dbReference type="EMBL" id="JBFMIA010000006">
    <property type="protein sequence ID" value="MEW9502010.1"/>
    <property type="molecule type" value="Genomic_DNA"/>
</dbReference>
<feature type="region of interest" description="Disordered" evidence="1">
    <location>
        <begin position="49"/>
        <end position="68"/>
    </location>
</feature>
<keyword evidence="4" id="KW-1185">Reference proteome</keyword>
<feature type="compositionally biased region" description="Basic and acidic residues" evidence="1">
    <location>
        <begin position="49"/>
        <end position="61"/>
    </location>
</feature>
<name>A0ABV3Q3S6_9BACL</name>
<protein>
    <submittedName>
        <fullName evidence="3">Uncharacterized protein</fullName>
    </submittedName>
</protein>
<sequence>MNGWFILNLFLYFPEDKSEYIPAAFWMLLFLVFTIYTFRWIVRVSKKQEEQTREMAEEVTRKRQKQNS</sequence>
<reference evidence="3 4" key="1">
    <citation type="journal article" date="1979" name="Int. J. Syst. Evol. Microbiol.">
        <title>Bacillus globisporus subsp. marinus subsp. nov.</title>
        <authorList>
            <person name="Liu H."/>
        </authorList>
    </citation>
    <scope>NUCLEOTIDE SEQUENCE [LARGE SCALE GENOMIC DNA]</scope>
    <source>
        <strain evidence="3 4">DSM 1297</strain>
    </source>
</reference>
<comment type="caution">
    <text evidence="3">The sequence shown here is derived from an EMBL/GenBank/DDBJ whole genome shotgun (WGS) entry which is preliminary data.</text>
</comment>
<keyword evidence="2" id="KW-0812">Transmembrane</keyword>
<evidence type="ECO:0000256" key="1">
    <source>
        <dbReference type="SAM" id="MobiDB-lite"/>
    </source>
</evidence>
<feature type="transmembrane region" description="Helical" evidence="2">
    <location>
        <begin position="20"/>
        <end position="42"/>
    </location>
</feature>
<evidence type="ECO:0000313" key="3">
    <source>
        <dbReference type="EMBL" id="MEW9502010.1"/>
    </source>
</evidence>
<proteinExistence type="predicted"/>
<evidence type="ECO:0000256" key="2">
    <source>
        <dbReference type="SAM" id="Phobius"/>
    </source>
</evidence>
<accession>A0ABV3Q3S6</accession>
<dbReference type="RefSeq" id="WP_367779494.1">
    <property type="nucleotide sequence ID" value="NZ_JBFMIA010000006.1"/>
</dbReference>
<evidence type="ECO:0000313" key="4">
    <source>
        <dbReference type="Proteomes" id="UP001556040"/>
    </source>
</evidence>
<keyword evidence="2" id="KW-1133">Transmembrane helix</keyword>
<keyword evidence="2" id="KW-0472">Membrane</keyword>
<dbReference type="Proteomes" id="UP001556040">
    <property type="component" value="Unassembled WGS sequence"/>
</dbReference>
<organism evidence="3 4">
    <name type="scientific">Jeotgalibacillus marinus</name>
    <dbReference type="NCBI Taxonomy" id="86667"/>
    <lineage>
        <taxon>Bacteria</taxon>
        <taxon>Bacillati</taxon>
        <taxon>Bacillota</taxon>
        <taxon>Bacilli</taxon>
        <taxon>Bacillales</taxon>
        <taxon>Caryophanaceae</taxon>
        <taxon>Jeotgalibacillus</taxon>
    </lineage>
</organism>
<gene>
    <name evidence="3" type="ORF">AB1471_09370</name>
</gene>